<feature type="transmembrane region" description="Helical" evidence="8">
    <location>
        <begin position="473"/>
        <end position="495"/>
    </location>
</feature>
<keyword evidence="3 8" id="KW-0812">Transmembrane</keyword>
<dbReference type="InterPro" id="IPR011701">
    <property type="entry name" value="MFS"/>
</dbReference>
<evidence type="ECO:0000256" key="7">
    <source>
        <dbReference type="SAM" id="MobiDB-lite"/>
    </source>
</evidence>
<feature type="transmembrane region" description="Helical" evidence="8">
    <location>
        <begin position="121"/>
        <end position="141"/>
    </location>
</feature>
<comment type="subcellular location">
    <subcellularLocation>
        <location evidence="1">Membrane</location>
        <topology evidence="1">Multi-pass membrane protein</topology>
    </subcellularLocation>
</comment>
<feature type="transmembrane region" description="Helical" evidence="8">
    <location>
        <begin position="351"/>
        <end position="370"/>
    </location>
</feature>
<dbReference type="Proteomes" id="UP000521872">
    <property type="component" value="Unassembled WGS sequence"/>
</dbReference>
<evidence type="ECO:0008006" key="11">
    <source>
        <dbReference type="Google" id="ProtNLM"/>
    </source>
</evidence>
<feature type="transmembrane region" description="Helical" evidence="8">
    <location>
        <begin position="440"/>
        <end position="461"/>
    </location>
</feature>
<name>A0A8H4QN38_9AGAR</name>
<dbReference type="Pfam" id="PF07690">
    <property type="entry name" value="MFS_1"/>
    <property type="match status" value="1"/>
</dbReference>
<protein>
    <recommendedName>
        <fullName evidence="11">Major facilitator superfamily (MFS) profile domain-containing protein</fullName>
    </recommendedName>
</protein>
<reference evidence="9 10" key="1">
    <citation type="submission" date="2019-12" db="EMBL/GenBank/DDBJ databases">
        <authorList>
            <person name="Floudas D."/>
            <person name="Bentzer J."/>
            <person name="Ahren D."/>
            <person name="Johansson T."/>
            <person name="Persson P."/>
            <person name="Tunlid A."/>
        </authorList>
    </citation>
    <scope>NUCLEOTIDE SEQUENCE [LARGE SCALE GENOMIC DNA]</scope>
    <source>
        <strain evidence="9 10">CBS 102.39</strain>
    </source>
</reference>
<comment type="caution">
    <text evidence="9">The sequence shown here is derived from an EMBL/GenBank/DDBJ whole genome shotgun (WGS) entry which is preliminary data.</text>
</comment>
<feature type="transmembrane region" description="Helical" evidence="8">
    <location>
        <begin position="382"/>
        <end position="401"/>
    </location>
</feature>
<dbReference type="Gene3D" id="1.20.1250.20">
    <property type="entry name" value="MFS general substrate transporter like domains"/>
    <property type="match status" value="2"/>
</dbReference>
<evidence type="ECO:0000313" key="10">
    <source>
        <dbReference type="Proteomes" id="UP000521872"/>
    </source>
</evidence>
<dbReference type="PANTHER" id="PTHR43791">
    <property type="entry name" value="PERMEASE-RELATED"/>
    <property type="match status" value="1"/>
</dbReference>
<keyword evidence="4 8" id="KW-1133">Transmembrane helix</keyword>
<evidence type="ECO:0000256" key="8">
    <source>
        <dbReference type="SAM" id="Phobius"/>
    </source>
</evidence>
<feature type="transmembrane region" description="Helical" evidence="8">
    <location>
        <begin position="173"/>
        <end position="198"/>
    </location>
</feature>
<dbReference type="SUPFAM" id="SSF103473">
    <property type="entry name" value="MFS general substrate transporter"/>
    <property type="match status" value="1"/>
</dbReference>
<dbReference type="AlphaFoldDB" id="A0A8H4QN38"/>
<dbReference type="InterPro" id="IPR036259">
    <property type="entry name" value="MFS_trans_sf"/>
</dbReference>
<feature type="transmembrane region" description="Helical" evidence="8">
    <location>
        <begin position="315"/>
        <end position="339"/>
    </location>
</feature>
<evidence type="ECO:0000256" key="3">
    <source>
        <dbReference type="ARBA" id="ARBA00022692"/>
    </source>
</evidence>
<gene>
    <name evidence="9" type="ORF">D9613_008075</name>
</gene>
<sequence length="580" mass="64445">MAAPVTRRADGGSDLTPSITNGKVELDLSSPDQLTSPLKNARSQNLATQDEALTFLSLNGNVSRHITQQEDALLLRKIDRHLMPIMFCIFFLQLMDKQTLSLCSVFGLAKDTNLVGDEYSLLGSIVCIAQLVMQPISAYLLVKFRLSLYVPVIVTLWGMTLACMAAAKNFVGLLIARFFLGVFEASIQASSVLIVQIWYRRQEQGIRLAVLYSSIGWVHIFGSLIMYGLGHIHSNIMRPYQLISLLLGGITILVGFLSFFKFPDNAVRCKFLSNEEKAMTIELLPQRLRANQQGLETKDFKLKQVKETLLDIKSWCWMILAFMIAIPGSGIASFGPLIIHGFGFNRYNVMLLMIPFGTLQIIFIFTAFWFNKKYSRKSPVILLGLLCSSAAAMILLVTGRAPKDQPVLLLAYYMLSTFITVPATVTNWQSSNVAGHTKKSATTAFMLMGAFSGSIVGPLLFSTKEKPYYRKGVISMLACFSGCFVIVVGLMCYLMHLNERNKRRRIAQGKSAVITDYSMLDACHVEQEKAKEGTNATIGTHAFDDLTDLENDEFINGLLDGKPSTAYSRIYFQSSTVSLS</sequence>
<feature type="transmembrane region" description="Helical" evidence="8">
    <location>
        <begin position="210"/>
        <end position="230"/>
    </location>
</feature>
<feature type="transmembrane region" description="Helical" evidence="8">
    <location>
        <begin position="85"/>
        <end position="109"/>
    </location>
</feature>
<feature type="transmembrane region" description="Helical" evidence="8">
    <location>
        <begin position="242"/>
        <end position="260"/>
    </location>
</feature>
<dbReference type="PANTHER" id="PTHR43791:SF59">
    <property type="entry name" value="TRANSPORTER, PUTATIVE (AFU_ORTHOLOGUE AFUA_1G06550)-RELATED"/>
    <property type="match status" value="1"/>
</dbReference>
<keyword evidence="5 8" id="KW-0472">Membrane</keyword>
<organism evidence="9 10">
    <name type="scientific">Agrocybe pediades</name>
    <dbReference type="NCBI Taxonomy" id="84607"/>
    <lineage>
        <taxon>Eukaryota</taxon>
        <taxon>Fungi</taxon>
        <taxon>Dikarya</taxon>
        <taxon>Basidiomycota</taxon>
        <taxon>Agaricomycotina</taxon>
        <taxon>Agaricomycetes</taxon>
        <taxon>Agaricomycetidae</taxon>
        <taxon>Agaricales</taxon>
        <taxon>Agaricineae</taxon>
        <taxon>Strophariaceae</taxon>
        <taxon>Agrocybe</taxon>
    </lineage>
</organism>
<dbReference type="EMBL" id="JAACJL010000045">
    <property type="protein sequence ID" value="KAF4613821.1"/>
    <property type="molecule type" value="Genomic_DNA"/>
</dbReference>
<proteinExistence type="inferred from homology"/>
<feature type="transmembrane region" description="Helical" evidence="8">
    <location>
        <begin position="407"/>
        <end position="428"/>
    </location>
</feature>
<evidence type="ECO:0000256" key="2">
    <source>
        <dbReference type="ARBA" id="ARBA00022448"/>
    </source>
</evidence>
<evidence type="ECO:0000256" key="6">
    <source>
        <dbReference type="ARBA" id="ARBA00037968"/>
    </source>
</evidence>
<accession>A0A8H4QN38</accession>
<evidence type="ECO:0000256" key="5">
    <source>
        <dbReference type="ARBA" id="ARBA00023136"/>
    </source>
</evidence>
<dbReference type="GO" id="GO:0016020">
    <property type="term" value="C:membrane"/>
    <property type="evidence" value="ECO:0007669"/>
    <property type="project" value="UniProtKB-SubCell"/>
</dbReference>
<keyword evidence="2" id="KW-0813">Transport</keyword>
<dbReference type="FunFam" id="1.20.1250.20:FF:000064">
    <property type="entry name" value="MFS allantoate transporter"/>
    <property type="match status" value="1"/>
</dbReference>
<comment type="similarity">
    <text evidence="6">Belongs to the major facilitator superfamily. Allantoate permease family.</text>
</comment>
<feature type="region of interest" description="Disordered" evidence="7">
    <location>
        <begin position="1"/>
        <end position="22"/>
    </location>
</feature>
<keyword evidence="10" id="KW-1185">Reference proteome</keyword>
<feature type="transmembrane region" description="Helical" evidence="8">
    <location>
        <begin position="148"/>
        <end position="167"/>
    </location>
</feature>
<evidence type="ECO:0000313" key="9">
    <source>
        <dbReference type="EMBL" id="KAF4613821.1"/>
    </source>
</evidence>
<evidence type="ECO:0000256" key="4">
    <source>
        <dbReference type="ARBA" id="ARBA00022989"/>
    </source>
</evidence>
<evidence type="ECO:0000256" key="1">
    <source>
        <dbReference type="ARBA" id="ARBA00004141"/>
    </source>
</evidence>
<dbReference type="GO" id="GO:0022857">
    <property type="term" value="F:transmembrane transporter activity"/>
    <property type="evidence" value="ECO:0007669"/>
    <property type="project" value="InterPro"/>
</dbReference>